<reference evidence="1 2" key="1">
    <citation type="submission" date="2021-06" db="EMBL/GenBank/DDBJ databases">
        <authorList>
            <person name="Palmer J.M."/>
        </authorList>
    </citation>
    <scope>NUCLEOTIDE SEQUENCE [LARGE SCALE GENOMIC DNA]</scope>
    <source>
        <strain evidence="1 2">GA_2019</strain>
        <tissue evidence="1">Muscle</tissue>
    </source>
</reference>
<gene>
    <name evidence="1" type="ORF">GOODEAATRI_010612</name>
</gene>
<comment type="caution">
    <text evidence="1">The sequence shown here is derived from an EMBL/GenBank/DDBJ whole genome shotgun (WGS) entry which is preliminary data.</text>
</comment>
<dbReference type="EMBL" id="JAHRIO010090589">
    <property type="protein sequence ID" value="MEQ2188015.1"/>
    <property type="molecule type" value="Genomic_DNA"/>
</dbReference>
<keyword evidence="2" id="KW-1185">Reference proteome</keyword>
<accession>A0ABV0PWX7</accession>
<evidence type="ECO:0000313" key="2">
    <source>
        <dbReference type="Proteomes" id="UP001476798"/>
    </source>
</evidence>
<sequence length="52" mass="5707">MFEGEGNIPKCSSGSSAPPLIAICDGDELVIKYLTCSLIHWFRRLTVFGSFV</sequence>
<protein>
    <submittedName>
        <fullName evidence="1">Uncharacterized protein</fullName>
    </submittedName>
</protein>
<feature type="non-terminal residue" evidence="1">
    <location>
        <position position="1"/>
    </location>
</feature>
<dbReference type="Proteomes" id="UP001476798">
    <property type="component" value="Unassembled WGS sequence"/>
</dbReference>
<organism evidence="1 2">
    <name type="scientific">Goodea atripinnis</name>
    <dbReference type="NCBI Taxonomy" id="208336"/>
    <lineage>
        <taxon>Eukaryota</taxon>
        <taxon>Metazoa</taxon>
        <taxon>Chordata</taxon>
        <taxon>Craniata</taxon>
        <taxon>Vertebrata</taxon>
        <taxon>Euteleostomi</taxon>
        <taxon>Actinopterygii</taxon>
        <taxon>Neopterygii</taxon>
        <taxon>Teleostei</taxon>
        <taxon>Neoteleostei</taxon>
        <taxon>Acanthomorphata</taxon>
        <taxon>Ovalentaria</taxon>
        <taxon>Atherinomorphae</taxon>
        <taxon>Cyprinodontiformes</taxon>
        <taxon>Goodeidae</taxon>
        <taxon>Goodea</taxon>
    </lineage>
</organism>
<name>A0ABV0PWX7_9TELE</name>
<proteinExistence type="predicted"/>
<evidence type="ECO:0000313" key="1">
    <source>
        <dbReference type="EMBL" id="MEQ2188015.1"/>
    </source>
</evidence>